<dbReference type="AlphaFoldDB" id="A0A3P1VCX0"/>
<protein>
    <recommendedName>
        <fullName evidence="1">Imm-5-like domain-containing protein</fullName>
    </recommendedName>
</protein>
<evidence type="ECO:0000259" key="1">
    <source>
        <dbReference type="Pfam" id="PF21805"/>
    </source>
</evidence>
<keyword evidence="3" id="KW-1185">Reference proteome</keyword>
<dbReference type="Proteomes" id="UP000281771">
    <property type="component" value="Unassembled WGS sequence"/>
</dbReference>
<name>A0A3P1VCX0_9STRE</name>
<proteinExistence type="predicted"/>
<evidence type="ECO:0000313" key="2">
    <source>
        <dbReference type="EMBL" id="RRD32001.1"/>
    </source>
</evidence>
<organism evidence="2 3">
    <name type="scientific">Streptococcus minor</name>
    <dbReference type="NCBI Taxonomy" id="229549"/>
    <lineage>
        <taxon>Bacteria</taxon>
        <taxon>Bacillati</taxon>
        <taxon>Bacillota</taxon>
        <taxon>Bacilli</taxon>
        <taxon>Lactobacillales</taxon>
        <taxon>Streptococcaceae</taxon>
        <taxon>Streptococcus</taxon>
    </lineage>
</organism>
<dbReference type="InterPro" id="IPR048667">
    <property type="entry name" value="Imm5-like"/>
</dbReference>
<comment type="caution">
    <text evidence="2">The sequence shown here is derived from an EMBL/GenBank/DDBJ whole genome shotgun (WGS) entry which is preliminary data.</text>
</comment>
<reference evidence="2 3" key="1">
    <citation type="submission" date="2018-11" db="EMBL/GenBank/DDBJ databases">
        <title>Genomes From Bacteria Associated with the Canine Oral Cavity: a Test Case for Automated Genome-Based Taxonomic Assignment.</title>
        <authorList>
            <person name="Coil D.A."/>
            <person name="Jospin G."/>
            <person name="Darling A.E."/>
            <person name="Wallis C."/>
            <person name="Davis I.J."/>
            <person name="Harris S."/>
            <person name="Eisen J.A."/>
            <person name="Holcombe L.J."/>
            <person name="O'Flynn C."/>
        </authorList>
    </citation>
    <scope>NUCLEOTIDE SEQUENCE [LARGE SCALE GENOMIC DNA]</scope>
    <source>
        <strain evidence="2 3">OH4621_COT-116</strain>
    </source>
</reference>
<feature type="domain" description="Imm-5-like" evidence="1">
    <location>
        <begin position="47"/>
        <end position="172"/>
    </location>
</feature>
<dbReference type="STRING" id="1123309.GCA_000377005_00154"/>
<evidence type="ECO:0000313" key="3">
    <source>
        <dbReference type="Proteomes" id="UP000281771"/>
    </source>
</evidence>
<gene>
    <name evidence="2" type="ORF">EII38_04260</name>
</gene>
<accession>A0A3P1VCX0</accession>
<dbReference type="Pfam" id="PF21805">
    <property type="entry name" value="Imm5_like"/>
    <property type="match status" value="1"/>
</dbReference>
<dbReference type="EMBL" id="RQZA01000002">
    <property type="protein sequence ID" value="RRD32001.1"/>
    <property type="molecule type" value="Genomic_DNA"/>
</dbReference>
<sequence>MIDTSKFSWNEFEQNLFQDGKWEIPSKYKIKINDSSEKRYKLEMILYKMSHKYVARWALENAQAFLSFIEIGDKELKESIICETTAVLNMRIDGKSSAYKLRNAGFLANKLGQMSINDLSKYSARVFAQSIATGHMRGHAIVSSDYAIKVINILFPNDNLKVEEERNRQIELANKIIKEYDI</sequence>